<dbReference type="Proteomes" id="UP000198815">
    <property type="component" value="Unassembled WGS sequence"/>
</dbReference>
<dbReference type="EMBL" id="FOGZ01000007">
    <property type="protein sequence ID" value="SER72067.1"/>
    <property type="molecule type" value="Genomic_DNA"/>
</dbReference>
<dbReference type="PROSITE" id="PS51257">
    <property type="entry name" value="PROKAR_LIPOPROTEIN"/>
    <property type="match status" value="1"/>
</dbReference>
<keyword evidence="1" id="KW-0732">Signal</keyword>
<gene>
    <name evidence="2" type="ORF">SAMN05443377_10769</name>
</gene>
<evidence type="ECO:0000313" key="2">
    <source>
        <dbReference type="EMBL" id="SER72067.1"/>
    </source>
</evidence>
<protein>
    <recommendedName>
        <fullName evidence="4">Lipoprotein</fullName>
    </recommendedName>
</protein>
<evidence type="ECO:0000313" key="3">
    <source>
        <dbReference type="Proteomes" id="UP000198815"/>
    </source>
</evidence>
<organism evidence="2 3">
    <name type="scientific">Propionibacterium cyclohexanicum</name>
    <dbReference type="NCBI Taxonomy" id="64702"/>
    <lineage>
        <taxon>Bacteria</taxon>
        <taxon>Bacillati</taxon>
        <taxon>Actinomycetota</taxon>
        <taxon>Actinomycetes</taxon>
        <taxon>Propionibacteriales</taxon>
        <taxon>Propionibacteriaceae</taxon>
        <taxon>Propionibacterium</taxon>
    </lineage>
</organism>
<dbReference type="AlphaFoldDB" id="A0A1H9RHF1"/>
<dbReference type="OrthoDB" id="3732432at2"/>
<dbReference type="STRING" id="64702.SAMN05443377_10769"/>
<dbReference type="RefSeq" id="WP_091968592.1">
    <property type="nucleotide sequence ID" value="NZ_FOGZ01000007.1"/>
</dbReference>
<evidence type="ECO:0008006" key="4">
    <source>
        <dbReference type="Google" id="ProtNLM"/>
    </source>
</evidence>
<name>A0A1H9RHF1_9ACTN</name>
<evidence type="ECO:0000256" key="1">
    <source>
        <dbReference type="SAM" id="SignalP"/>
    </source>
</evidence>
<proteinExistence type="predicted"/>
<feature type="signal peptide" evidence="1">
    <location>
        <begin position="1"/>
        <end position="21"/>
    </location>
</feature>
<accession>A0A1H9RHF1</accession>
<keyword evidence="3" id="KW-1185">Reference proteome</keyword>
<feature type="chain" id="PRO_5039706553" description="Lipoprotein" evidence="1">
    <location>
        <begin position="22"/>
        <end position="178"/>
    </location>
</feature>
<reference evidence="2 3" key="1">
    <citation type="submission" date="2016-10" db="EMBL/GenBank/DDBJ databases">
        <authorList>
            <person name="de Groot N.N."/>
        </authorList>
    </citation>
    <scope>NUCLEOTIDE SEQUENCE [LARGE SCALE GENOMIC DNA]</scope>
    <source>
        <strain evidence="2 3">DSM 16859</strain>
    </source>
</reference>
<sequence length="178" mass="18231">MMHRSLLVRLGLPLAAMGTLASCAPNPGVAAELGGVRVSESAVDAYSRGCVEVLDEMGIAGNVTDGDVRRNVVSWAASGLIADQLAARYGVTIEDADKRAALASLQDGAQFAQNPECGRALDGRVRLLALAMRHDVGEVSRDAAAAPVIVNPRYGTWNGAEQIVSGTGSLSSPGTGGS</sequence>